<protein>
    <submittedName>
        <fullName evidence="7">Glycosyltransferase</fullName>
        <ecNumber evidence="7">2.4.-.-</ecNumber>
    </submittedName>
</protein>
<evidence type="ECO:0000256" key="2">
    <source>
        <dbReference type="ARBA" id="ARBA00022475"/>
    </source>
</evidence>
<dbReference type="Pfam" id="PF00535">
    <property type="entry name" value="Glycos_transf_2"/>
    <property type="match status" value="1"/>
</dbReference>
<dbReference type="GO" id="GO:0016757">
    <property type="term" value="F:glycosyltransferase activity"/>
    <property type="evidence" value="ECO:0007669"/>
    <property type="project" value="UniProtKB-KW"/>
</dbReference>
<dbReference type="RefSeq" id="WP_311191035.1">
    <property type="nucleotide sequence ID" value="NZ_CP115541.1"/>
</dbReference>
<keyword evidence="3 7" id="KW-0328">Glycosyltransferase</keyword>
<keyword evidence="8" id="KW-1185">Reference proteome</keyword>
<organism evidence="7 8">
    <name type="scientific">Stenotrophomonas oahuensis</name>
    <dbReference type="NCBI Taxonomy" id="3003271"/>
    <lineage>
        <taxon>Bacteria</taxon>
        <taxon>Pseudomonadati</taxon>
        <taxon>Pseudomonadota</taxon>
        <taxon>Gammaproteobacteria</taxon>
        <taxon>Lysobacterales</taxon>
        <taxon>Lysobacteraceae</taxon>
        <taxon>Stenotrophomonas</taxon>
    </lineage>
</organism>
<evidence type="ECO:0000256" key="3">
    <source>
        <dbReference type="ARBA" id="ARBA00022676"/>
    </source>
</evidence>
<evidence type="ECO:0000313" key="7">
    <source>
        <dbReference type="EMBL" id="WNH51816.1"/>
    </source>
</evidence>
<accession>A0ABY9YLT9</accession>
<sequence length="233" mass="24739">MITAIVPAHNEAALIGSCLQSLQQAAGHPALAREEVRILVGLDRCTDGTEAVCMRFGVETVFVDAGNVGVARARLAEVAVAQGARWISCTDADTTVPHDWFVAQSACTADAFCGVVQVEDWEDFSPAVRRRFARSERARNGHRHVHGANMGFSAAVYLRSGGFQPLTCGEDVALIDAIERAGGNVARLGAPRVVTSARRQARTPNGFSHFLKCLETGVPDSSAAGGVLIPEWA</sequence>
<dbReference type="EC" id="2.4.-.-" evidence="7"/>
<dbReference type="SUPFAM" id="SSF53448">
    <property type="entry name" value="Nucleotide-diphospho-sugar transferases"/>
    <property type="match status" value="1"/>
</dbReference>
<keyword evidence="4 7" id="KW-0808">Transferase</keyword>
<dbReference type="InterPro" id="IPR029044">
    <property type="entry name" value="Nucleotide-diphossugar_trans"/>
</dbReference>
<dbReference type="InterPro" id="IPR001173">
    <property type="entry name" value="Glyco_trans_2-like"/>
</dbReference>
<proteinExistence type="predicted"/>
<reference evidence="7 8" key="1">
    <citation type="submission" date="2022-12" db="EMBL/GenBank/DDBJ databases">
        <title>Two new species, Stenotrophomonas aracearum and Stenotrophomonas oahuensis, isolated from Anthurium (Araceae family) in Hawaii.</title>
        <authorList>
            <person name="Chunag S.C."/>
            <person name="Dobhal S."/>
            <person name="Alvarez A."/>
            <person name="Arif M."/>
        </authorList>
    </citation>
    <scope>NUCLEOTIDE SEQUENCE [LARGE SCALE GENOMIC DNA]</scope>
    <source>
        <strain evidence="7 8">A5586</strain>
    </source>
</reference>
<evidence type="ECO:0000313" key="8">
    <source>
        <dbReference type="Proteomes" id="UP001302072"/>
    </source>
</evidence>
<dbReference type="EMBL" id="CP115541">
    <property type="protein sequence ID" value="WNH51816.1"/>
    <property type="molecule type" value="Genomic_DNA"/>
</dbReference>
<dbReference type="Proteomes" id="UP001302072">
    <property type="component" value="Chromosome"/>
</dbReference>
<comment type="subcellular location">
    <subcellularLocation>
        <location evidence="1">Cell membrane</location>
    </subcellularLocation>
</comment>
<name>A0ABY9YLT9_9GAMM</name>
<dbReference type="Gene3D" id="3.90.550.10">
    <property type="entry name" value="Spore Coat Polysaccharide Biosynthesis Protein SpsA, Chain A"/>
    <property type="match status" value="1"/>
</dbReference>
<dbReference type="PANTHER" id="PTHR43646:SF2">
    <property type="entry name" value="GLYCOSYLTRANSFERASE 2-LIKE DOMAIN-CONTAINING PROTEIN"/>
    <property type="match status" value="1"/>
</dbReference>
<evidence type="ECO:0000256" key="4">
    <source>
        <dbReference type="ARBA" id="ARBA00022679"/>
    </source>
</evidence>
<evidence type="ECO:0000256" key="5">
    <source>
        <dbReference type="ARBA" id="ARBA00023136"/>
    </source>
</evidence>
<keyword evidence="2" id="KW-1003">Cell membrane</keyword>
<feature type="domain" description="Glycosyltransferase 2-like" evidence="6">
    <location>
        <begin position="4"/>
        <end position="131"/>
    </location>
</feature>
<evidence type="ECO:0000259" key="6">
    <source>
        <dbReference type="Pfam" id="PF00535"/>
    </source>
</evidence>
<keyword evidence="5" id="KW-0472">Membrane</keyword>
<evidence type="ECO:0000256" key="1">
    <source>
        <dbReference type="ARBA" id="ARBA00004236"/>
    </source>
</evidence>
<gene>
    <name evidence="7" type="ORF">PDM29_15915</name>
</gene>
<dbReference type="PANTHER" id="PTHR43646">
    <property type="entry name" value="GLYCOSYLTRANSFERASE"/>
    <property type="match status" value="1"/>
</dbReference>